<reference evidence="2" key="1">
    <citation type="journal article" date="1996" name="Yeast">
        <title>Sequencing of a 35.71 kb DNA segment on the right arm of yeast chromosome XV reveals regions of similarity to chromosomes I and XIII.</title>
        <authorList>
            <person name="Pearson B.M."/>
            <person name="Hernando Y."/>
            <person name="Payne J."/>
            <person name="Wolf S.S."/>
            <person name="Kalogeropoulos A."/>
            <person name="Schweizer M."/>
        </authorList>
    </citation>
    <scope>NUCLEOTIDE SEQUENCE</scope>
    <source>
        <strain evidence="2">FY1679</strain>
    </source>
</reference>
<name>E9PA90_YEASX</name>
<gene>
    <name evidence="2" type="primary">orf 06101</name>
</gene>
<keyword evidence="1" id="KW-0812">Transmembrane</keyword>
<feature type="transmembrane region" description="Helical" evidence="1">
    <location>
        <begin position="57"/>
        <end position="82"/>
    </location>
</feature>
<feature type="transmembrane region" description="Helical" evidence="1">
    <location>
        <begin position="94"/>
        <end position="119"/>
    </location>
</feature>
<keyword evidence="1" id="KW-1133">Transmembrane helix</keyword>
<evidence type="ECO:0000256" key="1">
    <source>
        <dbReference type="SAM" id="Phobius"/>
    </source>
</evidence>
<dbReference type="AlphaFoldDB" id="E9PA90"/>
<protein>
    <submittedName>
        <fullName evidence="2">Orf 06101 protein</fullName>
    </submittedName>
</protein>
<accession>E9PA90</accession>
<sequence>MLSVRRFSSSLAFSISLARSSGPFNSLFELVLGFIMVTGCSSSIQDKLSSSSTNLTISILSVIFDFLALVDLGSLILRFLIFKGLKSPPSSSDILFALSKFTLTFPVGGFADIVFGAFITPCSAPMIRCVVVIECFSPSSSSSISKLDTFKIFFFCLLSLFICRNRSFSLSAFSSAAFTFSNTSVESVSSKILLSFKVRIVSFFGLSASILYDT</sequence>
<proteinExistence type="predicted"/>
<evidence type="ECO:0000313" key="2">
    <source>
        <dbReference type="EMBL" id="CAA62163.1"/>
    </source>
</evidence>
<dbReference type="EMBL" id="X90565">
    <property type="protein sequence ID" value="CAA62163.1"/>
    <property type="molecule type" value="Genomic_DNA"/>
</dbReference>
<organism evidence="2">
    <name type="scientific">Saccharomyces cerevisiae</name>
    <name type="common">Baker's yeast</name>
    <dbReference type="NCBI Taxonomy" id="4932"/>
    <lineage>
        <taxon>Eukaryota</taxon>
        <taxon>Fungi</taxon>
        <taxon>Dikarya</taxon>
        <taxon>Ascomycota</taxon>
        <taxon>Saccharomycotina</taxon>
        <taxon>Saccharomycetes</taxon>
        <taxon>Saccharomycetales</taxon>
        <taxon>Saccharomycetaceae</taxon>
        <taxon>Saccharomyces</taxon>
    </lineage>
</organism>
<keyword evidence="1" id="KW-0472">Membrane</keyword>